<dbReference type="AlphaFoldDB" id="A0A5J6N3T5"/>
<protein>
    <recommendedName>
        <fullName evidence="3">Prolyl 4-hydroxylase alpha subunit Fe(2+) 2OG dioxygenase domain-containing protein</fullName>
    </recommendedName>
</protein>
<dbReference type="Proteomes" id="UP000325797">
    <property type="component" value="Chromosome"/>
</dbReference>
<dbReference type="RefSeq" id="WP_151118597.1">
    <property type="nucleotide sequence ID" value="NZ_CP042582.1"/>
</dbReference>
<dbReference type="EMBL" id="CP042582">
    <property type="protein sequence ID" value="QEX23180.1"/>
    <property type="molecule type" value="Genomic_DNA"/>
</dbReference>
<keyword evidence="2" id="KW-1185">Reference proteome</keyword>
<dbReference type="OrthoDB" id="7630206at2"/>
<evidence type="ECO:0000313" key="2">
    <source>
        <dbReference type="Proteomes" id="UP000325797"/>
    </source>
</evidence>
<proteinExistence type="predicted"/>
<organism evidence="1 2">
    <name type="scientific">Hypericibacter adhaerens</name>
    <dbReference type="NCBI Taxonomy" id="2602016"/>
    <lineage>
        <taxon>Bacteria</taxon>
        <taxon>Pseudomonadati</taxon>
        <taxon>Pseudomonadota</taxon>
        <taxon>Alphaproteobacteria</taxon>
        <taxon>Rhodospirillales</taxon>
        <taxon>Dongiaceae</taxon>
        <taxon>Hypericibacter</taxon>
    </lineage>
</organism>
<evidence type="ECO:0008006" key="3">
    <source>
        <dbReference type="Google" id="ProtNLM"/>
    </source>
</evidence>
<dbReference type="Gene3D" id="2.60.120.620">
    <property type="entry name" value="q2cbj1_9rhob like domain"/>
    <property type="match status" value="1"/>
</dbReference>
<dbReference type="KEGG" id="hadh:FRZ61_31150"/>
<reference evidence="1 2" key="1">
    <citation type="submission" date="2019-08" db="EMBL/GenBank/DDBJ databases">
        <title>Hyperibacter terrae gen. nov., sp. nov. and Hyperibacter viscosus sp. nov., two new members in the family Rhodospirillaceae isolated from the rhizosphere of Hypericum perforatum.</title>
        <authorList>
            <person name="Noviana Z."/>
        </authorList>
    </citation>
    <scope>NUCLEOTIDE SEQUENCE [LARGE SCALE GENOMIC DNA]</scope>
    <source>
        <strain evidence="1 2">R5959</strain>
    </source>
</reference>
<sequence length="205" mass="22560">MRKSLIVLDDVYTDPADMRQAALRLDYPLPTGPANYAGRNSTSKLLAEGSDRMFSWATGERLAGATDRAHGALRLTLPGDQGRYRVHVDAGVEWSGVLYLNEPSQCQGGTSFFRHRPTGTDKAPTTDEELARCGGGTAGEALDRILGEDSNDMTKWDLLQTVPMRFNRLVLFRPWLWHSAGEGFGSSLADGRLVQLFFLRTARAA</sequence>
<evidence type="ECO:0000313" key="1">
    <source>
        <dbReference type="EMBL" id="QEX23180.1"/>
    </source>
</evidence>
<name>A0A5J6N3T5_9PROT</name>
<gene>
    <name evidence="1" type="ORF">FRZ61_31150</name>
</gene>
<dbReference type="Pfam" id="PF20043">
    <property type="entry name" value="DUF6445"/>
    <property type="match status" value="1"/>
</dbReference>
<accession>A0A5J6N3T5</accession>
<dbReference type="InterPro" id="IPR045617">
    <property type="entry name" value="DUF6445"/>
</dbReference>